<dbReference type="AlphaFoldDB" id="A0A816DAB1"/>
<dbReference type="OrthoDB" id="10192489at2759"/>
<protein>
    <submittedName>
        <fullName evidence="2">Uncharacterized protein</fullName>
    </submittedName>
</protein>
<reference evidence="2" key="1">
    <citation type="submission" date="2021-02" db="EMBL/GenBank/DDBJ databases">
        <authorList>
            <person name="Nowell W R."/>
        </authorList>
    </citation>
    <scope>NUCLEOTIDE SEQUENCE</scope>
</reference>
<dbReference type="Proteomes" id="UP000663829">
    <property type="component" value="Unassembled WGS sequence"/>
</dbReference>
<comment type="caution">
    <text evidence="2">The sequence shown here is derived from an EMBL/GenBank/DDBJ whole genome shotgun (WGS) entry which is preliminary data.</text>
</comment>
<dbReference type="Proteomes" id="UP000682733">
    <property type="component" value="Unassembled WGS sequence"/>
</dbReference>
<sequence length="138" mass="15992">RVPPYETEIKDDFKLTYSADPFLENCLMNLIEMIVNSKIINSCTNIKHLLSICSRICQNILKLQQYGVNNLEKLRSTCSLIRCISSSVIDNDNALCVLQQTFNYGFEYVFQTRLTIHKFIDYLKILLSKHNGISIIHQ</sequence>
<evidence type="ECO:0000313" key="5">
    <source>
        <dbReference type="Proteomes" id="UP000663829"/>
    </source>
</evidence>
<dbReference type="EMBL" id="CAJNOK010049937">
    <property type="protein sequence ID" value="CAF1598191.1"/>
    <property type="molecule type" value="Genomic_DNA"/>
</dbReference>
<evidence type="ECO:0000313" key="1">
    <source>
        <dbReference type="EMBL" id="CAF1598191.1"/>
    </source>
</evidence>
<organism evidence="2 5">
    <name type="scientific">Didymodactylos carnosus</name>
    <dbReference type="NCBI Taxonomy" id="1234261"/>
    <lineage>
        <taxon>Eukaryota</taxon>
        <taxon>Metazoa</taxon>
        <taxon>Spiralia</taxon>
        <taxon>Gnathifera</taxon>
        <taxon>Rotifera</taxon>
        <taxon>Eurotatoria</taxon>
        <taxon>Bdelloidea</taxon>
        <taxon>Philodinida</taxon>
        <taxon>Philodinidae</taxon>
        <taxon>Didymodactylos</taxon>
    </lineage>
</organism>
<dbReference type="EMBL" id="CAJOBC010111814">
    <property type="protein sequence ID" value="CAF4531646.1"/>
    <property type="molecule type" value="Genomic_DNA"/>
</dbReference>
<gene>
    <name evidence="2" type="ORF">GPM918_LOCUS44392</name>
    <name evidence="1" type="ORF">OVA965_LOCUS41936</name>
    <name evidence="4" type="ORF">SRO942_LOCUS46224</name>
    <name evidence="3" type="ORF">TMI583_LOCUS43706</name>
</gene>
<dbReference type="Proteomes" id="UP000681722">
    <property type="component" value="Unassembled WGS sequence"/>
</dbReference>
<name>A0A816DAB1_9BILA</name>
<evidence type="ECO:0000313" key="2">
    <source>
        <dbReference type="EMBL" id="CAF1631850.1"/>
    </source>
</evidence>
<dbReference type="EMBL" id="CAJNOQ010043892">
    <property type="protein sequence ID" value="CAF1631850.1"/>
    <property type="molecule type" value="Genomic_DNA"/>
</dbReference>
<keyword evidence="5" id="KW-1185">Reference proteome</keyword>
<dbReference type="Proteomes" id="UP000677228">
    <property type="component" value="Unassembled WGS sequence"/>
</dbReference>
<feature type="non-terminal residue" evidence="2">
    <location>
        <position position="1"/>
    </location>
</feature>
<evidence type="ECO:0000313" key="4">
    <source>
        <dbReference type="EMBL" id="CAF4531646.1"/>
    </source>
</evidence>
<evidence type="ECO:0000313" key="3">
    <source>
        <dbReference type="EMBL" id="CAF4405346.1"/>
    </source>
</evidence>
<proteinExistence type="predicted"/>
<accession>A0A816DAB1</accession>
<dbReference type="EMBL" id="CAJOBA010073599">
    <property type="protein sequence ID" value="CAF4405346.1"/>
    <property type="molecule type" value="Genomic_DNA"/>
</dbReference>